<feature type="compositionally biased region" description="Low complexity" evidence="1">
    <location>
        <begin position="18"/>
        <end position="36"/>
    </location>
</feature>
<gene>
    <name evidence="2" type="ORF">N657DRAFT_693569</name>
</gene>
<sequence>MHLPALSLLSNTWNSGAPTSPDSSSPASTTTSSTSSSLTPMLWTLIWPRYEPKVYLTMAHRPVGWLWIQRTPEAMQAWGQEEHATSFVLRVLNYLVAQANDCRENFRTYQLVEEVYRQLCVLQSLVQGNGVWVVDAPLQEEVRTVLLTAMEEVQRCDAAGSMVYP</sequence>
<protein>
    <submittedName>
        <fullName evidence="2">Uncharacterized protein</fullName>
    </submittedName>
</protein>
<name>A0AAN6TST0_9PEZI</name>
<dbReference type="RefSeq" id="XP_062643409.1">
    <property type="nucleotide sequence ID" value="XM_062797228.1"/>
</dbReference>
<organism evidence="2 3">
    <name type="scientific">Parathielavia appendiculata</name>
    <dbReference type="NCBI Taxonomy" id="2587402"/>
    <lineage>
        <taxon>Eukaryota</taxon>
        <taxon>Fungi</taxon>
        <taxon>Dikarya</taxon>
        <taxon>Ascomycota</taxon>
        <taxon>Pezizomycotina</taxon>
        <taxon>Sordariomycetes</taxon>
        <taxon>Sordariomycetidae</taxon>
        <taxon>Sordariales</taxon>
        <taxon>Chaetomiaceae</taxon>
        <taxon>Parathielavia</taxon>
    </lineage>
</organism>
<feature type="region of interest" description="Disordered" evidence="1">
    <location>
        <begin position="14"/>
        <end position="36"/>
    </location>
</feature>
<reference evidence="2" key="2">
    <citation type="submission" date="2023-05" db="EMBL/GenBank/DDBJ databases">
        <authorList>
            <consortium name="Lawrence Berkeley National Laboratory"/>
            <person name="Steindorff A."/>
            <person name="Hensen N."/>
            <person name="Bonometti L."/>
            <person name="Westerberg I."/>
            <person name="Brannstrom I.O."/>
            <person name="Guillou S."/>
            <person name="Cros-Aarteil S."/>
            <person name="Calhoun S."/>
            <person name="Haridas S."/>
            <person name="Kuo A."/>
            <person name="Mondo S."/>
            <person name="Pangilinan J."/>
            <person name="Riley R."/>
            <person name="Labutti K."/>
            <person name="Andreopoulos B."/>
            <person name="Lipzen A."/>
            <person name="Chen C."/>
            <person name="Yanf M."/>
            <person name="Daum C."/>
            <person name="Ng V."/>
            <person name="Clum A."/>
            <person name="Ohm R."/>
            <person name="Martin F."/>
            <person name="Silar P."/>
            <person name="Natvig D."/>
            <person name="Lalanne C."/>
            <person name="Gautier V."/>
            <person name="Ament-Velasquez S.L."/>
            <person name="Kruys A."/>
            <person name="Hutchinson M.I."/>
            <person name="Powell A.J."/>
            <person name="Barry K."/>
            <person name="Miller A.N."/>
            <person name="Grigoriev I.V."/>
            <person name="Debuchy R."/>
            <person name="Gladieux P."/>
            <person name="Thoren M.H."/>
            <person name="Johannesson H."/>
        </authorList>
    </citation>
    <scope>NUCLEOTIDE SEQUENCE</scope>
    <source>
        <strain evidence="2">CBS 731.68</strain>
    </source>
</reference>
<dbReference type="Proteomes" id="UP001302602">
    <property type="component" value="Unassembled WGS sequence"/>
</dbReference>
<accession>A0AAN6TST0</accession>
<dbReference type="AlphaFoldDB" id="A0AAN6TST0"/>
<proteinExistence type="predicted"/>
<reference evidence="2" key="1">
    <citation type="journal article" date="2023" name="Mol. Phylogenet. Evol.">
        <title>Genome-scale phylogeny and comparative genomics of the fungal order Sordariales.</title>
        <authorList>
            <person name="Hensen N."/>
            <person name="Bonometti L."/>
            <person name="Westerberg I."/>
            <person name="Brannstrom I.O."/>
            <person name="Guillou S."/>
            <person name="Cros-Aarteil S."/>
            <person name="Calhoun S."/>
            <person name="Haridas S."/>
            <person name="Kuo A."/>
            <person name="Mondo S."/>
            <person name="Pangilinan J."/>
            <person name="Riley R."/>
            <person name="LaButti K."/>
            <person name="Andreopoulos B."/>
            <person name="Lipzen A."/>
            <person name="Chen C."/>
            <person name="Yan M."/>
            <person name="Daum C."/>
            <person name="Ng V."/>
            <person name="Clum A."/>
            <person name="Steindorff A."/>
            <person name="Ohm R.A."/>
            <person name="Martin F."/>
            <person name="Silar P."/>
            <person name="Natvig D.O."/>
            <person name="Lalanne C."/>
            <person name="Gautier V."/>
            <person name="Ament-Velasquez S.L."/>
            <person name="Kruys A."/>
            <person name="Hutchinson M.I."/>
            <person name="Powell A.J."/>
            <person name="Barry K."/>
            <person name="Miller A.N."/>
            <person name="Grigoriev I.V."/>
            <person name="Debuchy R."/>
            <person name="Gladieux P."/>
            <person name="Hiltunen Thoren M."/>
            <person name="Johannesson H."/>
        </authorList>
    </citation>
    <scope>NUCLEOTIDE SEQUENCE</scope>
    <source>
        <strain evidence="2">CBS 731.68</strain>
    </source>
</reference>
<comment type="caution">
    <text evidence="2">The sequence shown here is derived from an EMBL/GenBank/DDBJ whole genome shotgun (WGS) entry which is preliminary data.</text>
</comment>
<keyword evidence="3" id="KW-1185">Reference proteome</keyword>
<evidence type="ECO:0000313" key="3">
    <source>
        <dbReference type="Proteomes" id="UP001302602"/>
    </source>
</evidence>
<dbReference type="GeneID" id="87833995"/>
<evidence type="ECO:0000256" key="1">
    <source>
        <dbReference type="SAM" id="MobiDB-lite"/>
    </source>
</evidence>
<dbReference type="EMBL" id="MU853246">
    <property type="protein sequence ID" value="KAK4119636.1"/>
    <property type="molecule type" value="Genomic_DNA"/>
</dbReference>
<evidence type="ECO:0000313" key="2">
    <source>
        <dbReference type="EMBL" id="KAK4119636.1"/>
    </source>
</evidence>